<dbReference type="InterPro" id="IPR008984">
    <property type="entry name" value="SMAD_FHA_dom_sf"/>
</dbReference>
<feature type="compositionally biased region" description="Polar residues" evidence="3">
    <location>
        <begin position="2594"/>
        <end position="2605"/>
    </location>
</feature>
<dbReference type="FunFam" id="3.10.20.90:FF:000025">
    <property type="entry name" value="Afadin, adherens junction formation factor"/>
    <property type="match status" value="1"/>
</dbReference>
<dbReference type="CDD" id="cd22249">
    <property type="entry name" value="UDM1_RNF168_RNF169-like"/>
    <property type="match status" value="1"/>
</dbReference>
<feature type="region of interest" description="Disordered" evidence="3">
    <location>
        <begin position="2196"/>
        <end position="2239"/>
    </location>
</feature>
<dbReference type="GO" id="GO:0007155">
    <property type="term" value="P:cell adhesion"/>
    <property type="evidence" value="ECO:0007669"/>
    <property type="project" value="UniProtKB-KW"/>
</dbReference>
<dbReference type="InterPro" id="IPR029071">
    <property type="entry name" value="Ubiquitin-like_domsf"/>
</dbReference>
<feature type="region of interest" description="Disordered" evidence="3">
    <location>
        <begin position="1258"/>
        <end position="1278"/>
    </location>
</feature>
<dbReference type="PROSITE" id="PS50200">
    <property type="entry name" value="RA"/>
    <property type="match status" value="2"/>
</dbReference>
<dbReference type="InterPro" id="IPR001478">
    <property type="entry name" value="PDZ"/>
</dbReference>
<feature type="region of interest" description="Disordered" evidence="3">
    <location>
        <begin position="2737"/>
        <end position="2860"/>
    </location>
</feature>
<accession>A0A151K1B6</accession>
<feature type="domain" description="PDZ" evidence="4">
    <location>
        <begin position="1007"/>
        <end position="1092"/>
    </location>
</feature>
<proteinExistence type="predicted"/>
<dbReference type="InterPro" id="IPR037977">
    <property type="entry name" value="CBD_Afadin"/>
</dbReference>
<evidence type="ECO:0000259" key="4">
    <source>
        <dbReference type="PROSITE" id="PS50106"/>
    </source>
</evidence>
<feature type="region of interest" description="Disordered" evidence="3">
    <location>
        <begin position="473"/>
        <end position="593"/>
    </location>
</feature>
<feature type="domain" description="Ras-associating" evidence="5">
    <location>
        <begin position="41"/>
        <end position="135"/>
    </location>
</feature>
<keyword evidence="1" id="KW-0130">Cell adhesion</keyword>
<protein>
    <submittedName>
        <fullName evidence="7">Afadin</fullName>
    </submittedName>
</protein>
<feature type="compositionally biased region" description="Basic and acidic residues" evidence="3">
    <location>
        <begin position="1259"/>
        <end position="1269"/>
    </location>
</feature>
<evidence type="ECO:0000313" key="8">
    <source>
        <dbReference type="Proteomes" id="UP000078541"/>
    </source>
</evidence>
<dbReference type="GO" id="GO:0007165">
    <property type="term" value="P:signal transduction"/>
    <property type="evidence" value="ECO:0007669"/>
    <property type="project" value="InterPro"/>
</dbReference>
<feature type="region of interest" description="Disordered" evidence="3">
    <location>
        <begin position="3028"/>
        <end position="3078"/>
    </location>
</feature>
<dbReference type="Gene3D" id="2.30.42.10">
    <property type="match status" value="1"/>
</dbReference>
<feature type="compositionally biased region" description="Polar residues" evidence="3">
    <location>
        <begin position="2275"/>
        <end position="2293"/>
    </location>
</feature>
<dbReference type="CDD" id="cd01782">
    <property type="entry name" value="RA1_Afadin"/>
    <property type="match status" value="1"/>
</dbReference>
<dbReference type="EMBL" id="KQ981178">
    <property type="protein sequence ID" value="KYN45267.1"/>
    <property type="molecule type" value="Genomic_DNA"/>
</dbReference>
<dbReference type="SUPFAM" id="SSF54236">
    <property type="entry name" value="Ubiquitin-like"/>
    <property type="match status" value="2"/>
</dbReference>
<evidence type="ECO:0000256" key="2">
    <source>
        <dbReference type="SAM" id="Coils"/>
    </source>
</evidence>
<feature type="compositionally biased region" description="Polar residues" evidence="3">
    <location>
        <begin position="2737"/>
        <end position="2746"/>
    </location>
</feature>
<evidence type="ECO:0000313" key="7">
    <source>
        <dbReference type="EMBL" id="KYN45267.1"/>
    </source>
</evidence>
<feature type="region of interest" description="Disordered" evidence="3">
    <location>
        <begin position="2110"/>
        <end position="2131"/>
    </location>
</feature>
<evidence type="ECO:0000256" key="3">
    <source>
        <dbReference type="SAM" id="MobiDB-lite"/>
    </source>
</evidence>
<dbReference type="STRING" id="34720.A0A151K1B6"/>
<dbReference type="FunFam" id="2.30.42.10:FF:000032">
    <property type="entry name" value="Afadin isoform A"/>
    <property type="match status" value="1"/>
</dbReference>
<feature type="region of interest" description="Disordered" evidence="3">
    <location>
        <begin position="2993"/>
        <end position="3016"/>
    </location>
</feature>
<feature type="compositionally biased region" description="Basic and acidic residues" evidence="3">
    <location>
        <begin position="475"/>
        <end position="498"/>
    </location>
</feature>
<dbReference type="InterPro" id="IPR002710">
    <property type="entry name" value="Dilute_dom"/>
</dbReference>
<dbReference type="InterPro" id="IPR036034">
    <property type="entry name" value="PDZ_sf"/>
</dbReference>
<dbReference type="SMART" id="SM00314">
    <property type="entry name" value="RA"/>
    <property type="match status" value="2"/>
</dbReference>
<dbReference type="InterPro" id="IPR028842">
    <property type="entry name" value="Afadin"/>
</dbReference>
<feature type="compositionally biased region" description="Polar residues" evidence="3">
    <location>
        <begin position="1453"/>
        <end position="1474"/>
    </location>
</feature>
<feature type="region of interest" description="Disordered" evidence="3">
    <location>
        <begin position="2450"/>
        <end position="2562"/>
    </location>
</feature>
<dbReference type="CDD" id="cd01781">
    <property type="entry name" value="RA2_Afadin"/>
    <property type="match status" value="1"/>
</dbReference>
<feature type="compositionally biased region" description="Low complexity" evidence="3">
    <location>
        <begin position="531"/>
        <end position="549"/>
    </location>
</feature>
<feature type="compositionally biased region" description="Basic and acidic residues" evidence="3">
    <location>
        <begin position="2993"/>
        <end position="3003"/>
    </location>
</feature>
<dbReference type="Pfam" id="PF17906">
    <property type="entry name" value="HTH_48"/>
    <property type="match status" value="1"/>
</dbReference>
<feature type="compositionally biased region" description="Polar residues" evidence="3">
    <location>
        <begin position="571"/>
        <end position="588"/>
    </location>
</feature>
<feature type="region of interest" description="Disordered" evidence="3">
    <location>
        <begin position="2594"/>
        <end position="2622"/>
    </location>
</feature>
<dbReference type="SMART" id="SM01132">
    <property type="entry name" value="DIL"/>
    <property type="match status" value="1"/>
</dbReference>
<dbReference type="PANTHER" id="PTHR10398">
    <property type="entry name" value="AFADIN"/>
    <property type="match status" value="1"/>
</dbReference>
<feature type="compositionally biased region" description="Basic and acidic residues" evidence="3">
    <location>
        <begin position="2606"/>
        <end position="2622"/>
    </location>
</feature>
<feature type="region of interest" description="Disordered" evidence="3">
    <location>
        <begin position="1453"/>
        <end position="1483"/>
    </location>
</feature>
<dbReference type="SUPFAM" id="SSF49879">
    <property type="entry name" value="SMAD/FHA domain"/>
    <property type="match status" value="1"/>
</dbReference>
<dbReference type="Gene3D" id="2.60.200.20">
    <property type="match status" value="1"/>
</dbReference>
<feature type="region of interest" description="Disordered" evidence="3">
    <location>
        <begin position="2258"/>
        <end position="2339"/>
    </location>
</feature>
<dbReference type="InterPro" id="IPR000253">
    <property type="entry name" value="FHA_dom"/>
</dbReference>
<dbReference type="FunFam" id="3.10.20.90:FF:000033">
    <property type="entry name" value="afadin isoform X1"/>
    <property type="match status" value="1"/>
</dbReference>
<dbReference type="Gene3D" id="3.10.20.90">
    <property type="entry name" value="Phosphatidylinositol 3-kinase Catalytic Subunit, Chain A, domain 1"/>
    <property type="match status" value="2"/>
</dbReference>
<dbReference type="Pfam" id="PF00595">
    <property type="entry name" value="PDZ"/>
    <property type="match status" value="1"/>
</dbReference>
<feature type="compositionally biased region" description="Low complexity" evidence="3">
    <location>
        <begin position="3057"/>
        <end position="3078"/>
    </location>
</feature>
<dbReference type="PROSITE" id="PS51126">
    <property type="entry name" value="DILUTE"/>
    <property type="match status" value="1"/>
</dbReference>
<reference evidence="7 8" key="1">
    <citation type="submission" date="2016-03" db="EMBL/GenBank/DDBJ databases">
        <title>Trachymyrmex septentrionalis WGS genome.</title>
        <authorList>
            <person name="Nygaard S."/>
            <person name="Hu H."/>
            <person name="Boomsma J."/>
            <person name="Zhang G."/>
        </authorList>
    </citation>
    <scope>NUCLEOTIDE SEQUENCE [LARGE SCALE GENOMIC DNA]</scope>
    <source>
        <strain evidence="7">Tsep2-gDNA-1</strain>
        <tissue evidence="7">Whole body</tissue>
    </source>
</reference>
<gene>
    <name evidence="7" type="ORF">ALC56_00273</name>
</gene>
<feature type="compositionally biased region" description="Polar residues" evidence="3">
    <location>
        <begin position="2517"/>
        <end position="2528"/>
    </location>
</feature>
<dbReference type="InterPro" id="IPR041426">
    <property type="entry name" value="Mos1_HTH"/>
</dbReference>
<evidence type="ECO:0000259" key="6">
    <source>
        <dbReference type="PROSITE" id="PS51126"/>
    </source>
</evidence>
<feature type="coiled-coil region" evidence="2">
    <location>
        <begin position="2632"/>
        <end position="2659"/>
    </location>
</feature>
<evidence type="ECO:0000259" key="5">
    <source>
        <dbReference type="PROSITE" id="PS50200"/>
    </source>
</evidence>
<dbReference type="InterPro" id="IPR000159">
    <property type="entry name" value="RA_dom"/>
</dbReference>
<feature type="compositionally biased region" description="Basic and acidic residues" evidence="3">
    <location>
        <begin position="3034"/>
        <end position="3050"/>
    </location>
</feature>
<feature type="domain" description="Dilute" evidence="6">
    <location>
        <begin position="665"/>
        <end position="899"/>
    </location>
</feature>
<feature type="compositionally biased region" description="Polar residues" evidence="3">
    <location>
        <begin position="2780"/>
        <end position="2803"/>
    </location>
</feature>
<dbReference type="SMART" id="SM00228">
    <property type="entry name" value="PDZ"/>
    <property type="match status" value="1"/>
</dbReference>
<keyword evidence="2" id="KW-0175">Coiled coil</keyword>
<dbReference type="Proteomes" id="UP000078541">
    <property type="component" value="Unassembled WGS sequence"/>
</dbReference>
<dbReference type="PANTHER" id="PTHR10398:SF2">
    <property type="entry name" value="AFADIN"/>
    <property type="match status" value="1"/>
</dbReference>
<dbReference type="Pfam" id="PF00498">
    <property type="entry name" value="FHA"/>
    <property type="match status" value="1"/>
</dbReference>
<feature type="compositionally biased region" description="Polar residues" evidence="3">
    <location>
        <begin position="2704"/>
        <end position="2716"/>
    </location>
</feature>
<dbReference type="CDD" id="cd22711">
    <property type="entry name" value="FHA_AFDN"/>
    <property type="match status" value="1"/>
</dbReference>
<sequence length="3078" mass="345998">MATELANKKAERDALRVVIQQWNANRLDLFELSEPNEDLEFHGVMRFYFQDSGQKVATKCIRVASDATSQAVIETLIEKFRPDMRMLSVPEYALYEIHENGEERKLDLEEKPLLVQLNWHMDDREGRFLLKRIDDKTNAQGVGFTSAEGSSFRRKLSKREKKQIKKQEKLSRLKSLEQDENAMPGDQNGVAEKLYTELPETSFTRSISNPEAVMRRRRQQKLERRLQQFRSKDGGPDTGGTLKIYGEALCKDVPYKTLLLSVRDSAAQVVREMLSKYGLEKVDPQLYCLVQVNSENVSGNMHQEYILDDDECPLAILMNHPSTRGSIMFHVRRRPADYMPRKRKKKPTGKWNELDHKYEDERLPFLLELNPDGSDIPNGAGVRHRLQPNVTEVGSERPIGPQAVQAQTLTLPGPMVMPRHCVIAFTENIVTLTPCSRDAHTYVNNQRIHQTTILQNGAIIKFGRMHTFRFIDPAPEERIRQRHDSNKQIDYAYDRRSPDATSQDVSSEKFHPGSGTPNGGSQIPGQAQERATPSSPSKSAVAAVRSPRSPTHPPEPTHNYETTFDLDGNVETASLSSSRDGNRLSQYDRQPRGTDPILPAVLEFLEETEETFLHAVITDIEPSAPQFKLAPTYTLYLSARYRASTHYRPELQPTERAHRLTVMLANVATMIQRVIQERYMDASSLAFWLANGSELLHMLKSDRHVGAFSTRAQDILAEAVHTAFGSLVRCITLELTPAMTQFMADADEPAKEAGVLQIFSNTMALLRRCRVNAALTIQLFSHLFHAINATAFNTLVSNGNLCVRWFGRRLKARLNALETWAERQGLELASQCHLATIMQATHLLQAPKYNAEELATLSSTCFKLNSLQVRALLQKYQPAADEPRLPAELIENVVRVAESVADTLARADGREIRLEEEPVLGLALLLPEDGYSCEVIRGVPPGLAEFLTPLQRDGLCRMAAQPSSSGYWTIYMIDHHNNLRSPSAMSNRSGGYISHINQNQAQPEIHVIKLHKSTNGMGLSIVAAKGAGQDRLGIYIKSVVAGGAADADGRLTAGDQLLKVDGQSLVGITQEKAAEYLVRTGPIVTLEVAKQGAIYHGLATLLSQPSPVMSRAYKTRPRSELLESAVETTEMTNQPATSHSMGDLLSFPKQAPCQELVQPGAISSQCIFETPFYRNQINRGFPRVDVDEYHSMRQDPLFRQRGAYPSVYSVDNREHIYCPSTPIVSPVRLSRPRISCPLISVTSDNEVSSVIYQNESDESDNKIIEKGDGSTEQDGATTSNLNYSTDALNLFERITTPLREYVGITKDYKHSLLTEPLTVDRNLFDNIPYIDQTDSINFTESSECIQTNLSNKCKHCINADCDNFNLENSQKRTNVERNRQQTLNVLESSSELNTRNNSNCSLISSFPANNSILFTKDTTIGSDSVVESKSDGFLRFYNVDTTKHVLNIDEQYGSNSEDCTDESSSTINDDCASSRTDKDTEEGISTPKMYTIMPELHLDLSGLNNDVSSDESKMEKCWKSPEEVRLGCGRVAALARHFSKLGDAGLIKFKSTKLNGSRQFVSEPNIMASHKSDEHLHHSYHAQKEYKSDSNLVKERDENSRLCSDGKHNNIIQADGDFAVEKCKFYHCGARRVTIVKIPMNEQITINEESTIQARDENHKDIIKDENQSGSKKNMLTGKDNIKNSSFKLSFEQQKVITEQLEQFSNLDNADAPLFIPEQDISKDSTISQKNQNNETSAIDDLTQQLNLIKQLEAAPRKKLLSLIDIDDNFKKIKKISDSSSSSSLPSIQSPSSSIVLSLSNVAKSSQPSENIKSQIHQYCERYPKCLFIDISAAKNCSNDTSGSSLMSHTNVYSRLGNNKCSVLRMRIARPLCNSESNLIGTTIYDKETERVTNLHDKSSKLTQSCESILNSKFLSDSDDRTRSFENICKEPDSSCKFYDTLILNPKGSVRWHHHRSLEELKSKKRLRKKDNSMNSISVHSTQSKFDKFYGDRLDFEDGEDIHWNRHLSLEELKSKRESHEQDKCNLERTISADVQIFNRMLKKRLCIKRISDDRLKNNSLKLSHENAKDMDQQRLRTEGKSQSKFDVSRRKSDSERSNWSFREISSLKDDDRSALRPRRMSERDLPSRLGHDATLQQIHSSKSVPALHNMGTEAKQQHEVFNPGYSRASSSNSVTPPVQPPPMATINSATSLRSRSSHNLHDPMRIGTLPSTGLVSRQQSSPNLNPSTSHINTPSNVQGTEAERFYQNLSIYRNQDSTVKQQISPQQSEDRNPQHIQKGSLKGSQNSLNRPSTMEVGSHFRDRPTSAYITQGQQQSYSAVSNQMQQQTNGPPRSQSSRDIIRQEAKMQEMQEEVRRRELRGGVPLLNQHRPPMYNISTRVAVPSAQQVSNLRLPRPLGSTSNLGTTSNYMARQNAPSYNYLDAQYAQYNSTQYNQYNPNRYPVIESQYGPMMMPKPKNETIARDHQPMPNENLLGRDSSSQEAKSYAEQNRHVAGSQNNPHYPNGNLEPRVDQYENDNFNRAQNGDGHSTEVPPMRPALPSEDTFSESPPPPPPSTSTHPLYKQADTRYTASMQDPPRGSYYPVGGISAMQQPRQYQYSATNPWQREEREKEQARRREAARQWRDQQIAELSALTHRTQQQEEQLRALQLERDFQKRAEEIANQDDDEESNDLDNESVQRVQGLLRMAASQDRAIQGALPPTLSRTITGNQSMRSGLPLLSSQSVTSSHIHILPNQNTAPQNVEMSSPGRENNGLHVQSNQQQQQQTAGQNEEHVSPANYGTHSHFSSGQKSYSMASQNNINDAPPPPERGSSYAVMSQQSALRSNGSTTSNLPPTSQQSASMKRVSFHDSNANSENASQAAENVNSVYGPDTVTVNIAQFWFRRFRSGNFDVKDAPRSGRPIVKNVDKIMEIVESDRHVSTVSIAQELNIAQKTVWNHLNKAGYKKKLDVWNFINDAENLLASPKTPEGSGTSFTGATPGVIGAQEVYKDPRQKRLAEKQKQQQNSQIGAVPEKLSFKEKMKMFAMETGEDGTPRDKVKISRAQREIDNISSPLNSNNNNNNNNTTSGNNTNNNRT</sequence>
<feature type="region of interest" description="Disordered" evidence="3">
    <location>
        <begin position="2062"/>
        <end position="2093"/>
    </location>
</feature>
<feature type="domain" description="Ras-associating" evidence="5">
    <location>
        <begin position="238"/>
        <end position="336"/>
    </location>
</feature>
<feature type="compositionally biased region" description="Polar residues" evidence="3">
    <location>
        <begin position="2308"/>
        <end position="2339"/>
    </location>
</feature>
<dbReference type="PROSITE" id="PS50106">
    <property type="entry name" value="PDZ"/>
    <property type="match status" value="1"/>
</dbReference>
<organism evidence="7 8">
    <name type="scientific">Trachymyrmex septentrionalis</name>
    <dbReference type="NCBI Taxonomy" id="34720"/>
    <lineage>
        <taxon>Eukaryota</taxon>
        <taxon>Metazoa</taxon>
        <taxon>Ecdysozoa</taxon>
        <taxon>Arthropoda</taxon>
        <taxon>Hexapoda</taxon>
        <taxon>Insecta</taxon>
        <taxon>Pterygota</taxon>
        <taxon>Neoptera</taxon>
        <taxon>Endopterygota</taxon>
        <taxon>Hymenoptera</taxon>
        <taxon>Apocrita</taxon>
        <taxon>Aculeata</taxon>
        <taxon>Formicoidea</taxon>
        <taxon>Formicidae</taxon>
        <taxon>Myrmicinae</taxon>
        <taxon>Trachymyrmex</taxon>
    </lineage>
</organism>
<keyword evidence="8" id="KW-1185">Reference proteome</keyword>
<name>A0A151K1B6_9HYME</name>
<dbReference type="CDD" id="cd15471">
    <property type="entry name" value="Myo5p-like_CBD_afadin"/>
    <property type="match status" value="1"/>
</dbReference>
<dbReference type="Pfam" id="PF00788">
    <property type="entry name" value="RA"/>
    <property type="match status" value="2"/>
</dbReference>
<feature type="compositionally biased region" description="Polar residues" evidence="3">
    <location>
        <begin position="2258"/>
        <end position="2268"/>
    </location>
</feature>
<dbReference type="CDD" id="cd06789">
    <property type="entry name" value="PDZ_AFDN-like"/>
    <property type="match status" value="1"/>
</dbReference>
<dbReference type="SUPFAM" id="SSF50156">
    <property type="entry name" value="PDZ domain-like"/>
    <property type="match status" value="1"/>
</dbReference>
<feature type="region of interest" description="Disordered" evidence="3">
    <location>
        <begin position="2697"/>
        <end position="2716"/>
    </location>
</feature>
<feature type="compositionally biased region" description="Polar residues" evidence="3">
    <location>
        <begin position="2210"/>
        <end position="2239"/>
    </location>
</feature>
<evidence type="ECO:0000256" key="1">
    <source>
        <dbReference type="ARBA" id="ARBA00022889"/>
    </source>
</evidence>
<feature type="compositionally biased region" description="Basic and acidic residues" evidence="3">
    <location>
        <begin position="2457"/>
        <end position="2467"/>
    </location>
</feature>
<dbReference type="Pfam" id="PF01843">
    <property type="entry name" value="DIL"/>
    <property type="match status" value="1"/>
</dbReference>
<feature type="compositionally biased region" description="Polar residues" evidence="3">
    <location>
        <begin position="2816"/>
        <end position="2843"/>
    </location>
</feature>
<dbReference type="GO" id="GO:0005911">
    <property type="term" value="C:cell-cell junction"/>
    <property type="evidence" value="ECO:0007669"/>
    <property type="project" value="InterPro"/>
</dbReference>